<protein>
    <recommendedName>
        <fullName evidence="7">Major facilitator superfamily (MFS) profile domain-containing protein</fullName>
    </recommendedName>
</protein>
<feature type="transmembrane region" description="Helical" evidence="6">
    <location>
        <begin position="550"/>
        <end position="570"/>
    </location>
</feature>
<evidence type="ECO:0000259" key="7">
    <source>
        <dbReference type="PROSITE" id="PS50850"/>
    </source>
</evidence>
<evidence type="ECO:0000256" key="5">
    <source>
        <dbReference type="ARBA" id="ARBA00023136"/>
    </source>
</evidence>
<evidence type="ECO:0000256" key="4">
    <source>
        <dbReference type="ARBA" id="ARBA00022989"/>
    </source>
</evidence>
<feature type="transmembrane region" description="Helical" evidence="6">
    <location>
        <begin position="192"/>
        <end position="211"/>
    </location>
</feature>
<feature type="domain" description="Major facilitator superfamily (MFS) profile" evidence="7">
    <location>
        <begin position="65"/>
        <end position="573"/>
    </location>
</feature>
<keyword evidence="3 6" id="KW-0812">Transmembrane</keyword>
<feature type="transmembrane region" description="Helical" evidence="6">
    <location>
        <begin position="354"/>
        <end position="375"/>
    </location>
</feature>
<dbReference type="InterPro" id="IPR050814">
    <property type="entry name" value="Myo-inositol_Transporter"/>
</dbReference>
<gene>
    <name evidence="8" type="ORF">RGQ29_025867</name>
</gene>
<feature type="transmembrane region" description="Helical" evidence="6">
    <location>
        <begin position="483"/>
        <end position="506"/>
    </location>
</feature>
<evidence type="ECO:0000256" key="3">
    <source>
        <dbReference type="ARBA" id="ARBA00022692"/>
    </source>
</evidence>
<dbReference type="PRINTS" id="PR00171">
    <property type="entry name" value="SUGRTRNSPORT"/>
</dbReference>
<keyword evidence="2" id="KW-0813">Transport</keyword>
<evidence type="ECO:0000256" key="6">
    <source>
        <dbReference type="SAM" id="Phobius"/>
    </source>
</evidence>
<dbReference type="InterPro" id="IPR036259">
    <property type="entry name" value="MFS_trans_sf"/>
</dbReference>
<dbReference type="InterPro" id="IPR005828">
    <property type="entry name" value="MFS_sugar_transport-like"/>
</dbReference>
<dbReference type="Gene3D" id="1.20.1250.20">
    <property type="entry name" value="MFS general substrate transporter like domains"/>
    <property type="match status" value="2"/>
</dbReference>
<accession>A0AAN7IMJ0</accession>
<comment type="caution">
    <text evidence="8">The sequence shown here is derived from an EMBL/GenBank/DDBJ whole genome shotgun (WGS) entry which is preliminary data.</text>
</comment>
<dbReference type="AlphaFoldDB" id="A0AAN7IMJ0"/>
<dbReference type="PROSITE" id="PS50850">
    <property type="entry name" value="MFS"/>
    <property type="match status" value="1"/>
</dbReference>
<name>A0AAN7IMJ0_QUERU</name>
<feature type="transmembrane region" description="Helical" evidence="6">
    <location>
        <begin position="382"/>
        <end position="404"/>
    </location>
</feature>
<dbReference type="InterPro" id="IPR003663">
    <property type="entry name" value="Sugar/inositol_transpt"/>
</dbReference>
<evidence type="ECO:0000313" key="9">
    <source>
        <dbReference type="Proteomes" id="UP001324115"/>
    </source>
</evidence>
<feature type="transmembrane region" description="Helical" evidence="6">
    <location>
        <begin position="103"/>
        <end position="123"/>
    </location>
</feature>
<dbReference type="PANTHER" id="PTHR48020:SF12">
    <property type="entry name" value="PROTON MYO-INOSITOL COTRANSPORTER"/>
    <property type="match status" value="1"/>
</dbReference>
<evidence type="ECO:0000313" key="8">
    <source>
        <dbReference type="EMBL" id="KAK4582864.1"/>
    </source>
</evidence>
<sequence>MSSAGVRLLPFNKYSSPGISLSKQVVFQSPLPRLQKYNLCIRIMVLEIIKLFVWTVWTTKSILLISVSAGIGNLSLSYDGDVMPDALLSIYDEFKSIDQNEDIQWLIVSSPTFGAIIGAMFATWSSDMWGRRTSILIADILSVFASLVTASSINFRMLIFGRFVFGTAVGILSMTVPLYISEFSPPQIRGILIGLNSILGGLGRCFSSFFIKVFGTWRWTVELAIIFPLLQFFMMWQLPDTPPWLLRQGMAKERKKTLKIVREALKYIYPPDQRKEVLEIMVNSIQESPTGGNVNDSFFLKLRRVWGNRRVWRNFLAGIFVQVASQAVGLDSVVKFSPHILQYGGYEADSVPAALSKIITTVGVLASVLCLILVETVGRKKLVVYSLKSLSAIFLALSSGYYVLEKNGPHIVTTEFSPVFSANNTCWALDCADCLHSTCGFCTVTGRAELGGACLKQEDGSAICRASNGQWFDLGCPNKHGHLLILFLDGLIFMYALGLGTVPSTITSEILPSGFRGFGGGVATVTMWISNLFFSTIFSSLQESLDPWEVFFIHGIITALILFPIIKLVPTTHGQTVESMENPCQESELLGSTSQSPRP</sequence>
<feature type="transmembrane region" description="Helical" evidence="6">
    <location>
        <begin position="518"/>
        <end position="538"/>
    </location>
</feature>
<evidence type="ECO:0000256" key="1">
    <source>
        <dbReference type="ARBA" id="ARBA00004141"/>
    </source>
</evidence>
<keyword evidence="5 6" id="KW-0472">Membrane</keyword>
<dbReference type="GO" id="GO:0016020">
    <property type="term" value="C:membrane"/>
    <property type="evidence" value="ECO:0007669"/>
    <property type="project" value="UniProtKB-SubCell"/>
</dbReference>
<dbReference type="Proteomes" id="UP001324115">
    <property type="component" value="Unassembled WGS sequence"/>
</dbReference>
<dbReference type="GO" id="GO:0022857">
    <property type="term" value="F:transmembrane transporter activity"/>
    <property type="evidence" value="ECO:0007669"/>
    <property type="project" value="InterPro"/>
</dbReference>
<feature type="transmembrane region" description="Helical" evidence="6">
    <location>
        <begin position="311"/>
        <end position="334"/>
    </location>
</feature>
<feature type="transmembrane region" description="Helical" evidence="6">
    <location>
        <begin position="159"/>
        <end position="180"/>
    </location>
</feature>
<keyword evidence="4 6" id="KW-1133">Transmembrane helix</keyword>
<dbReference type="PANTHER" id="PTHR48020">
    <property type="entry name" value="PROTON MYO-INOSITOL COTRANSPORTER"/>
    <property type="match status" value="1"/>
</dbReference>
<reference evidence="8 9" key="1">
    <citation type="journal article" date="2023" name="G3 (Bethesda)">
        <title>A haplotype-resolved chromosome-scale genome for Quercus rubra L. provides insights into the genetics of adaptive traits for red oak species.</title>
        <authorList>
            <person name="Kapoor B."/>
            <person name="Jenkins J."/>
            <person name="Schmutz J."/>
            <person name="Zhebentyayeva T."/>
            <person name="Kuelheim C."/>
            <person name="Coggeshall M."/>
            <person name="Heim C."/>
            <person name="Lasky J.R."/>
            <person name="Leites L."/>
            <person name="Islam-Faridi N."/>
            <person name="Romero-Severson J."/>
            <person name="DeLeo V.L."/>
            <person name="Lucas S.M."/>
            <person name="Lazic D."/>
            <person name="Gailing O."/>
            <person name="Carlson J."/>
            <person name="Staton M."/>
        </authorList>
    </citation>
    <scope>NUCLEOTIDE SEQUENCE [LARGE SCALE GENOMIC DNA]</scope>
    <source>
        <strain evidence="8">Pseudo-F2</strain>
    </source>
</reference>
<keyword evidence="9" id="KW-1185">Reference proteome</keyword>
<comment type="subcellular location">
    <subcellularLocation>
        <location evidence="1">Membrane</location>
        <topology evidence="1">Multi-pass membrane protein</topology>
    </subcellularLocation>
</comment>
<evidence type="ECO:0000256" key="2">
    <source>
        <dbReference type="ARBA" id="ARBA00022448"/>
    </source>
</evidence>
<dbReference type="EMBL" id="JAXUIC010000007">
    <property type="protein sequence ID" value="KAK4582864.1"/>
    <property type="molecule type" value="Genomic_DNA"/>
</dbReference>
<dbReference type="Pfam" id="PF00083">
    <property type="entry name" value="Sugar_tr"/>
    <property type="match status" value="2"/>
</dbReference>
<dbReference type="SUPFAM" id="SSF103473">
    <property type="entry name" value="MFS general substrate transporter"/>
    <property type="match status" value="1"/>
</dbReference>
<proteinExistence type="predicted"/>
<dbReference type="InterPro" id="IPR020846">
    <property type="entry name" value="MFS_dom"/>
</dbReference>
<organism evidence="8 9">
    <name type="scientific">Quercus rubra</name>
    <name type="common">Northern red oak</name>
    <name type="synonym">Quercus borealis</name>
    <dbReference type="NCBI Taxonomy" id="3512"/>
    <lineage>
        <taxon>Eukaryota</taxon>
        <taxon>Viridiplantae</taxon>
        <taxon>Streptophyta</taxon>
        <taxon>Embryophyta</taxon>
        <taxon>Tracheophyta</taxon>
        <taxon>Spermatophyta</taxon>
        <taxon>Magnoliopsida</taxon>
        <taxon>eudicotyledons</taxon>
        <taxon>Gunneridae</taxon>
        <taxon>Pentapetalae</taxon>
        <taxon>rosids</taxon>
        <taxon>fabids</taxon>
        <taxon>Fagales</taxon>
        <taxon>Fagaceae</taxon>
        <taxon>Quercus</taxon>
    </lineage>
</organism>